<keyword evidence="3" id="KW-1185">Reference proteome</keyword>
<comment type="caution">
    <text evidence="2">The sequence shown here is derived from an EMBL/GenBank/DDBJ whole genome shotgun (WGS) entry which is preliminary data.</text>
</comment>
<dbReference type="EMBL" id="JAFJYC010000003">
    <property type="protein sequence ID" value="MBT9433414.1"/>
    <property type="molecule type" value="Genomic_DNA"/>
</dbReference>
<keyword evidence="2" id="KW-0762">Sugar transport</keyword>
<feature type="domain" description="PTS EIIA type-2" evidence="1">
    <location>
        <begin position="1"/>
        <end position="68"/>
    </location>
</feature>
<sequence length="75" mass="8660">MKLRHPLRFELPKVSLTPRLIVILVPTQDLSHITLLELLNALISDERALRALLQASSQREVRQYIDDNAVYQARV</sequence>
<name>A0ABS5YEP3_9GAMM</name>
<dbReference type="InterPro" id="IPR002178">
    <property type="entry name" value="PTS_EIIA_type-2_dom"/>
</dbReference>
<evidence type="ECO:0000259" key="1">
    <source>
        <dbReference type="PROSITE" id="PS51094"/>
    </source>
</evidence>
<keyword evidence="2" id="KW-0813">Transport</keyword>
<accession>A0ABS5YEP3</accession>
<gene>
    <name evidence="2" type="ORF">JZM24_17300</name>
</gene>
<evidence type="ECO:0000313" key="3">
    <source>
        <dbReference type="Proteomes" id="UP000811282"/>
    </source>
</evidence>
<evidence type="ECO:0000313" key="2">
    <source>
        <dbReference type="EMBL" id="MBT9433414.1"/>
    </source>
</evidence>
<dbReference type="SUPFAM" id="SSF55804">
    <property type="entry name" value="Phoshotransferase/anion transport protein"/>
    <property type="match status" value="1"/>
</dbReference>
<proteinExistence type="predicted"/>
<dbReference type="Proteomes" id="UP000811282">
    <property type="component" value="Unassembled WGS sequence"/>
</dbReference>
<reference evidence="2 3" key="1">
    <citation type="journal article" date="2021" name="Genome Biol. Evol.">
        <title>The evolution of interdependence in a four-way mealybug symbiosis.</title>
        <authorList>
            <person name="Garber A.I."/>
            <person name="Kupper M."/>
            <person name="Laetsch D.R."/>
            <person name="Weldon S.R."/>
            <person name="Ladinsky M.S."/>
            <person name="Bjorkman P.J."/>
            <person name="McCutcheon J.P."/>
        </authorList>
    </citation>
    <scope>NUCLEOTIDE SEQUENCE [LARGE SCALE GENOMIC DNA]</scope>
    <source>
        <strain evidence="2">SOD</strain>
    </source>
</reference>
<dbReference type="PROSITE" id="PS51094">
    <property type="entry name" value="PTS_EIIA_TYPE_2"/>
    <property type="match status" value="1"/>
</dbReference>
<protein>
    <submittedName>
        <fullName evidence="2">PTS sugar transporter subunit IIA</fullName>
    </submittedName>
</protein>
<dbReference type="Gene3D" id="3.40.930.10">
    <property type="entry name" value="Mannitol-specific EII, Chain A"/>
    <property type="match status" value="1"/>
</dbReference>
<organism evidence="2 3">
    <name type="scientific">Candidatus Sodalis endolongispinus</name>
    <dbReference type="NCBI Taxonomy" id="2812662"/>
    <lineage>
        <taxon>Bacteria</taxon>
        <taxon>Pseudomonadati</taxon>
        <taxon>Pseudomonadota</taxon>
        <taxon>Gammaproteobacteria</taxon>
        <taxon>Enterobacterales</taxon>
        <taxon>Bruguierivoracaceae</taxon>
        <taxon>Sodalis</taxon>
    </lineage>
</organism>
<dbReference type="InterPro" id="IPR016152">
    <property type="entry name" value="PTrfase/Anion_transptr"/>
</dbReference>